<accession>A0A0A0MBL3</accession>
<dbReference type="SUPFAM" id="SSF53756">
    <property type="entry name" value="UDP-Glycosyltransferase/glycogen phosphorylase"/>
    <property type="match status" value="1"/>
</dbReference>
<dbReference type="EMBL" id="AVBH01000003">
    <property type="protein sequence ID" value="KGO99802.1"/>
    <property type="molecule type" value="Genomic_DNA"/>
</dbReference>
<dbReference type="eggNOG" id="COG0438">
    <property type="taxonomic scope" value="Bacteria"/>
</dbReference>
<evidence type="ECO:0000313" key="2">
    <source>
        <dbReference type="EMBL" id="KGO99802.1"/>
    </source>
</evidence>
<dbReference type="InterPro" id="IPR028098">
    <property type="entry name" value="Glyco_trans_4-like_N"/>
</dbReference>
<name>A0A0A0MBL3_9GAMM</name>
<dbReference type="Pfam" id="PF13439">
    <property type="entry name" value="Glyco_transf_4"/>
    <property type="match status" value="1"/>
</dbReference>
<dbReference type="GO" id="GO:0016757">
    <property type="term" value="F:glycosyltransferase activity"/>
    <property type="evidence" value="ECO:0007669"/>
    <property type="project" value="UniProtKB-ARBA"/>
</dbReference>
<dbReference type="STRING" id="1385515.GCA_000423325_01273"/>
<gene>
    <name evidence="2" type="ORF">N791_13775</name>
</gene>
<evidence type="ECO:0000313" key="3">
    <source>
        <dbReference type="Proteomes" id="UP000030003"/>
    </source>
</evidence>
<keyword evidence="3" id="KW-1185">Reference proteome</keyword>
<dbReference type="AlphaFoldDB" id="A0A0A0MBL3"/>
<proteinExistence type="predicted"/>
<dbReference type="Gene3D" id="3.40.50.2000">
    <property type="entry name" value="Glycogen Phosphorylase B"/>
    <property type="match status" value="2"/>
</dbReference>
<protein>
    <recommendedName>
        <fullName evidence="1">Glycosyltransferase subfamily 4-like N-terminal domain-containing protein</fullName>
    </recommendedName>
</protein>
<comment type="caution">
    <text evidence="2">The sequence shown here is derived from an EMBL/GenBank/DDBJ whole genome shotgun (WGS) entry which is preliminary data.</text>
</comment>
<reference evidence="2 3" key="1">
    <citation type="submission" date="2013-08" db="EMBL/GenBank/DDBJ databases">
        <title>Genomic analysis of Lysobacter defluvii.</title>
        <authorList>
            <person name="Wang Q."/>
            <person name="Wang G."/>
        </authorList>
    </citation>
    <scope>NUCLEOTIDE SEQUENCE [LARGE SCALE GENOMIC DNA]</scope>
    <source>
        <strain evidence="2 3">IMMIB APB-9</strain>
    </source>
</reference>
<organism evidence="2 3">
    <name type="scientific">Lysobacter defluvii IMMIB APB-9 = DSM 18482</name>
    <dbReference type="NCBI Taxonomy" id="1385515"/>
    <lineage>
        <taxon>Bacteria</taxon>
        <taxon>Pseudomonadati</taxon>
        <taxon>Pseudomonadota</taxon>
        <taxon>Gammaproteobacteria</taxon>
        <taxon>Lysobacterales</taxon>
        <taxon>Lysobacteraceae</taxon>
        <taxon>Novilysobacter</taxon>
    </lineage>
</organism>
<evidence type="ECO:0000259" key="1">
    <source>
        <dbReference type="Pfam" id="PF13439"/>
    </source>
</evidence>
<feature type="domain" description="Glycosyltransferase subfamily 4-like N-terminal" evidence="1">
    <location>
        <begin position="21"/>
        <end position="147"/>
    </location>
</feature>
<dbReference type="Proteomes" id="UP000030003">
    <property type="component" value="Unassembled WGS sequence"/>
</dbReference>
<sequence>MDLPPTAEPPRLNWKGRLLEHLQDASSWLLFPDLRGEWERPARKALHRLLDEVQPDVVVSSHEPATTLRLGLEAKRRGFRWVADLGDPVLAGYTPRRWRGRAASLEAAVVREADHVLVTAVQALELFRERYGSVARATVVTQGFDEQFAGAGARISAPDPAAPLELLYAGSFYSFRHPQALVEAVLAVPGIRLNIASGNVPEWLAAAARKHAMQVRLLGRVPHRRLLALQREVHVLVNLANADPSQVPGKFYEYLGAGRPVLHVLAGAGLDATGVLVGQLGRGWACGGERESIAAELARIADRHRRGELSVGLDLEPGPVAPWSWTASARTAAVALRDVVASA</sequence>